<sequence>CLGSLVCFLLRSSELRRAKKREREKLACIFPRK</sequence>
<organism evidence="1 2">
    <name type="scientific">Cystoisospora suis</name>
    <dbReference type="NCBI Taxonomy" id="483139"/>
    <lineage>
        <taxon>Eukaryota</taxon>
        <taxon>Sar</taxon>
        <taxon>Alveolata</taxon>
        <taxon>Apicomplexa</taxon>
        <taxon>Conoidasida</taxon>
        <taxon>Coccidia</taxon>
        <taxon>Eucoccidiorida</taxon>
        <taxon>Eimeriorina</taxon>
        <taxon>Sarcocystidae</taxon>
        <taxon>Cystoisospora</taxon>
    </lineage>
</organism>
<keyword evidence="2" id="KW-1185">Reference proteome</keyword>
<dbReference type="EMBL" id="MIGC01003858">
    <property type="protein sequence ID" value="PHJ18829.1"/>
    <property type="molecule type" value="Genomic_DNA"/>
</dbReference>
<evidence type="ECO:0000313" key="1">
    <source>
        <dbReference type="EMBL" id="PHJ18829.1"/>
    </source>
</evidence>
<name>A0A2C6KNY2_9APIC</name>
<comment type="caution">
    <text evidence="1">The sequence shown here is derived from an EMBL/GenBank/DDBJ whole genome shotgun (WGS) entry which is preliminary data.</text>
</comment>
<dbReference type="AlphaFoldDB" id="A0A2C6KNY2"/>
<dbReference type="VEuPathDB" id="ToxoDB:CSUI_007345"/>
<gene>
    <name evidence="1" type="ORF">CSUI_007345</name>
</gene>
<evidence type="ECO:0000313" key="2">
    <source>
        <dbReference type="Proteomes" id="UP000221165"/>
    </source>
</evidence>
<feature type="non-terminal residue" evidence="1">
    <location>
        <position position="1"/>
    </location>
</feature>
<proteinExistence type="predicted"/>
<protein>
    <submittedName>
        <fullName evidence="1">Uncharacterized protein</fullName>
    </submittedName>
</protein>
<dbReference type="RefSeq" id="XP_067920534.1">
    <property type="nucleotide sequence ID" value="XM_068067491.1"/>
</dbReference>
<dbReference type="Proteomes" id="UP000221165">
    <property type="component" value="Unassembled WGS sequence"/>
</dbReference>
<dbReference type="GeneID" id="94430702"/>
<accession>A0A2C6KNY2</accession>
<reference evidence="1 2" key="1">
    <citation type="journal article" date="2017" name="Int. J. Parasitol.">
        <title>The genome of the protozoan parasite Cystoisospora suis and a reverse vaccinology approach to identify vaccine candidates.</title>
        <authorList>
            <person name="Palmieri N."/>
            <person name="Shrestha A."/>
            <person name="Ruttkowski B."/>
            <person name="Beck T."/>
            <person name="Vogl C."/>
            <person name="Tomley F."/>
            <person name="Blake D.P."/>
            <person name="Joachim A."/>
        </authorList>
    </citation>
    <scope>NUCLEOTIDE SEQUENCE [LARGE SCALE GENOMIC DNA]</scope>
    <source>
        <strain evidence="1 2">Wien I</strain>
    </source>
</reference>